<dbReference type="InterPro" id="IPR044174">
    <property type="entry name" value="BC10-like"/>
</dbReference>
<dbReference type="PANTHER" id="PTHR31042">
    <property type="entry name" value="CORE-2/I-BRANCHING BETA-1,6-N-ACETYLGLUCOSAMINYLTRANSFERASE FAMILY PROTEIN-RELATED"/>
    <property type="match status" value="1"/>
</dbReference>
<dbReference type="GO" id="GO:0016788">
    <property type="term" value="F:hydrolase activity, acting on ester bonds"/>
    <property type="evidence" value="ECO:0007669"/>
    <property type="project" value="InterPro"/>
</dbReference>
<dbReference type="InterPro" id="IPR003406">
    <property type="entry name" value="Glyco_trans_14"/>
</dbReference>
<dbReference type="Pfam" id="PF24827">
    <property type="entry name" value="AstE_AspA_cat"/>
    <property type="match status" value="1"/>
</dbReference>
<keyword evidence="9" id="KW-0325">Glycoprotein</keyword>
<name>A0A5J6VKT9_9VIRU</name>
<keyword evidence="8" id="KW-0472">Membrane</keyword>
<evidence type="ECO:0000256" key="7">
    <source>
        <dbReference type="ARBA" id="ARBA00022833"/>
    </source>
</evidence>
<dbReference type="PANTHER" id="PTHR31042:SF150">
    <property type="entry name" value="OS06G0661900 PROTEIN"/>
    <property type="match status" value="1"/>
</dbReference>
<evidence type="ECO:0000313" key="11">
    <source>
        <dbReference type="EMBL" id="QFG74702.1"/>
    </source>
</evidence>
<keyword evidence="4" id="KW-0808">Transferase</keyword>
<dbReference type="GO" id="GO:0016757">
    <property type="term" value="F:glycosyltransferase activity"/>
    <property type="evidence" value="ECO:0007669"/>
    <property type="project" value="UniProtKB-KW"/>
</dbReference>
<reference evidence="11" key="1">
    <citation type="journal article" date="2019" name="Philos. Trans. R. Soc. Lond., B, Biol. Sci.">
        <title>Targeted metagenomic recovery of four divergent viruses reveals shared and distinctive characteristics of giant viruses of marine eukaryotes.</title>
        <authorList>
            <person name="Needham D.M."/>
            <person name="Poirier C."/>
            <person name="Hehenberger E."/>
            <person name="Jimenez V."/>
            <person name="Swalwell J.E."/>
            <person name="Santoro A.E."/>
            <person name="Worden A.Z."/>
        </authorList>
    </citation>
    <scope>NUCLEOTIDE SEQUENCE</scope>
    <source>
        <strain evidence="11">MPacV-611</strain>
    </source>
</reference>
<comment type="cofactor">
    <cofactor evidence="1">
        <name>Zn(2+)</name>
        <dbReference type="ChEBI" id="CHEBI:29105"/>
    </cofactor>
</comment>
<evidence type="ECO:0000256" key="8">
    <source>
        <dbReference type="ARBA" id="ARBA00023136"/>
    </source>
</evidence>
<evidence type="ECO:0000259" key="10">
    <source>
        <dbReference type="Pfam" id="PF24827"/>
    </source>
</evidence>
<evidence type="ECO:0000256" key="4">
    <source>
        <dbReference type="ARBA" id="ARBA00022679"/>
    </source>
</evidence>
<sequence length="498" mass="58979">MFKNINNLDKKIALCFLTYDNLSKVNVWKNFLNSKYNFYIHNKNDFEGDMSKFCIKDRVPTKWGDLSLVVATLNLFKEAYENSDNEYFILLSDKCIPILHPDKLYNKVKTIDQNIISIQRKKILNIENRLRYRSLNQKYFFDKDNFKKQSQWCILKRKTVQFFIENDFTEIFGVSAIIPDEHYFINLMEKYSIPYVDRVVTFDNWRDPSEVSHDKYGNKVRHKPKTYFNLNNNDVIKALTTGAFFMRKIDKDALLSVYFNNFSFINSTDIFQYENFLSKSNIDYCNYLNITNFHKSDYPKIVVIAGVHGDEYGPVYGVEKFIELYKDLFKVGNIYFIPRVNYIGIKQNVRNLPCKEGYYDINRNFYDSNNSYIEKTIMNLIKNSDFILDFHEGYDFHKKNNNSVGSTILPVINEHSMNIAQLLVDNLNKKIKISSKKFTVLTESHFNIKNTLRDYCNTKNLNYNLVEITGQKNAQHIDIRIEQTINVLNSLFNYYSIL</sequence>
<keyword evidence="5" id="KW-0479">Metal-binding</keyword>
<keyword evidence="6" id="KW-0378">Hydrolase</keyword>
<keyword evidence="3" id="KW-0328">Glycosyltransferase</keyword>
<evidence type="ECO:0000256" key="1">
    <source>
        <dbReference type="ARBA" id="ARBA00001947"/>
    </source>
</evidence>
<feature type="domain" description="Succinylglutamate desuccinylase/Aspartoacylase catalytic" evidence="10">
    <location>
        <begin position="299"/>
        <end position="393"/>
    </location>
</feature>
<evidence type="ECO:0000256" key="9">
    <source>
        <dbReference type="ARBA" id="ARBA00023180"/>
    </source>
</evidence>
<evidence type="ECO:0000256" key="2">
    <source>
        <dbReference type="ARBA" id="ARBA00004606"/>
    </source>
</evidence>
<dbReference type="SUPFAM" id="SSF53187">
    <property type="entry name" value="Zn-dependent exopeptidases"/>
    <property type="match status" value="1"/>
</dbReference>
<keyword evidence="7" id="KW-0862">Zinc</keyword>
<dbReference type="EMBL" id="MN448290">
    <property type="protein sequence ID" value="QFG74702.1"/>
    <property type="molecule type" value="Genomic_DNA"/>
</dbReference>
<comment type="subcellular location">
    <subcellularLocation>
        <location evidence="2">Membrane</location>
        <topology evidence="2">Single-pass type II membrane protein</topology>
    </subcellularLocation>
</comment>
<dbReference type="InterPro" id="IPR055438">
    <property type="entry name" value="AstE_AspA_cat"/>
</dbReference>
<evidence type="ECO:0000256" key="5">
    <source>
        <dbReference type="ARBA" id="ARBA00022723"/>
    </source>
</evidence>
<organism evidence="11">
    <name type="scientific">Megaviridae environmental sample</name>
    <dbReference type="NCBI Taxonomy" id="1737588"/>
    <lineage>
        <taxon>Viruses</taxon>
        <taxon>Varidnaviria</taxon>
        <taxon>Bamfordvirae</taxon>
        <taxon>Nucleocytoviricota</taxon>
        <taxon>Megaviricetes</taxon>
        <taxon>Imitervirales</taxon>
        <taxon>Mimiviridae</taxon>
        <taxon>environmental samples</taxon>
    </lineage>
</organism>
<dbReference type="Gene3D" id="3.40.630.10">
    <property type="entry name" value="Zn peptidases"/>
    <property type="match status" value="1"/>
</dbReference>
<evidence type="ECO:0000256" key="3">
    <source>
        <dbReference type="ARBA" id="ARBA00022676"/>
    </source>
</evidence>
<accession>A0A5J6VKT9</accession>
<dbReference type="GO" id="GO:0016020">
    <property type="term" value="C:membrane"/>
    <property type="evidence" value="ECO:0007669"/>
    <property type="project" value="UniProtKB-SubCell"/>
</dbReference>
<proteinExistence type="predicted"/>
<dbReference type="GO" id="GO:0046872">
    <property type="term" value="F:metal ion binding"/>
    <property type="evidence" value="ECO:0007669"/>
    <property type="project" value="UniProtKB-KW"/>
</dbReference>
<dbReference type="Pfam" id="PF02485">
    <property type="entry name" value="Branch"/>
    <property type="match status" value="1"/>
</dbReference>
<protein>
    <submittedName>
        <fullName evidence="11">Core-2/I-branching enzyme</fullName>
    </submittedName>
</protein>
<evidence type="ECO:0000256" key="6">
    <source>
        <dbReference type="ARBA" id="ARBA00022801"/>
    </source>
</evidence>